<accession>A0A5B7FKQ1</accession>
<gene>
    <name evidence="3" type="ORF">E2C01_038677</name>
</gene>
<dbReference type="AlphaFoldDB" id="A0A5B7FKQ1"/>
<name>A0A5B7FKQ1_PORTR</name>
<keyword evidence="4" id="KW-1185">Reference proteome</keyword>
<reference evidence="3 4" key="1">
    <citation type="submission" date="2019-05" db="EMBL/GenBank/DDBJ databases">
        <title>Another draft genome of Portunus trituberculatus and its Hox gene families provides insights of decapod evolution.</title>
        <authorList>
            <person name="Jeong J.-H."/>
            <person name="Song I."/>
            <person name="Kim S."/>
            <person name="Choi T."/>
            <person name="Kim D."/>
            <person name="Ryu S."/>
            <person name="Kim W."/>
        </authorList>
    </citation>
    <scope>NUCLEOTIDE SEQUENCE [LARGE SCALE GENOMIC DNA]</scope>
    <source>
        <tissue evidence="3">Muscle</tissue>
    </source>
</reference>
<feature type="transmembrane region" description="Helical" evidence="2">
    <location>
        <begin position="104"/>
        <end position="125"/>
    </location>
</feature>
<evidence type="ECO:0000313" key="4">
    <source>
        <dbReference type="Proteomes" id="UP000324222"/>
    </source>
</evidence>
<proteinExistence type="predicted"/>
<comment type="caution">
    <text evidence="3">The sequence shown here is derived from an EMBL/GenBank/DDBJ whole genome shotgun (WGS) entry which is preliminary data.</text>
</comment>
<dbReference type="EMBL" id="VSRR010006521">
    <property type="protein sequence ID" value="MPC44994.1"/>
    <property type="molecule type" value="Genomic_DNA"/>
</dbReference>
<keyword evidence="2" id="KW-1133">Transmembrane helix</keyword>
<feature type="region of interest" description="Disordered" evidence="1">
    <location>
        <begin position="60"/>
        <end position="90"/>
    </location>
</feature>
<keyword evidence="2" id="KW-0472">Membrane</keyword>
<feature type="compositionally biased region" description="Low complexity" evidence="1">
    <location>
        <begin position="70"/>
        <end position="89"/>
    </location>
</feature>
<feature type="compositionally biased region" description="Pro residues" evidence="1">
    <location>
        <begin position="60"/>
        <end position="69"/>
    </location>
</feature>
<evidence type="ECO:0000256" key="1">
    <source>
        <dbReference type="SAM" id="MobiDB-lite"/>
    </source>
</evidence>
<protein>
    <submittedName>
        <fullName evidence="3">Uncharacterized protein</fullName>
    </submittedName>
</protein>
<dbReference type="Proteomes" id="UP000324222">
    <property type="component" value="Unassembled WGS sequence"/>
</dbReference>
<organism evidence="3 4">
    <name type="scientific">Portunus trituberculatus</name>
    <name type="common">Swimming crab</name>
    <name type="synonym">Neptunus trituberculatus</name>
    <dbReference type="NCBI Taxonomy" id="210409"/>
    <lineage>
        <taxon>Eukaryota</taxon>
        <taxon>Metazoa</taxon>
        <taxon>Ecdysozoa</taxon>
        <taxon>Arthropoda</taxon>
        <taxon>Crustacea</taxon>
        <taxon>Multicrustacea</taxon>
        <taxon>Malacostraca</taxon>
        <taxon>Eumalacostraca</taxon>
        <taxon>Eucarida</taxon>
        <taxon>Decapoda</taxon>
        <taxon>Pleocyemata</taxon>
        <taxon>Brachyura</taxon>
        <taxon>Eubrachyura</taxon>
        <taxon>Portunoidea</taxon>
        <taxon>Portunidae</taxon>
        <taxon>Portuninae</taxon>
        <taxon>Portunus</taxon>
    </lineage>
</organism>
<feature type="transmembrane region" description="Helical" evidence="2">
    <location>
        <begin position="145"/>
        <end position="170"/>
    </location>
</feature>
<evidence type="ECO:0000256" key="2">
    <source>
        <dbReference type="SAM" id="Phobius"/>
    </source>
</evidence>
<sequence>MLPHHYHHHHQHHHYHYHHHHESVLPTERYSSILCVTLVALTPLTPPRLTVTSPPALSAPLPPVVPTPDPAARSSSPSPSGSSSSSYTFPHPPSLTPDSISSNVLFMCCQTVMFFVSGLLVRSLSLQQYCQFLSLRNPLCVPAEVLPMGTCVFCLVCVVVFCFGSVVFCVRVSVVPV</sequence>
<keyword evidence="2" id="KW-0812">Transmembrane</keyword>
<evidence type="ECO:0000313" key="3">
    <source>
        <dbReference type="EMBL" id="MPC44994.1"/>
    </source>
</evidence>